<organism evidence="2 3">
    <name type="scientific">Marasmius crinis-equi</name>
    <dbReference type="NCBI Taxonomy" id="585013"/>
    <lineage>
        <taxon>Eukaryota</taxon>
        <taxon>Fungi</taxon>
        <taxon>Dikarya</taxon>
        <taxon>Basidiomycota</taxon>
        <taxon>Agaricomycotina</taxon>
        <taxon>Agaricomycetes</taxon>
        <taxon>Agaricomycetidae</taxon>
        <taxon>Agaricales</taxon>
        <taxon>Marasmiineae</taxon>
        <taxon>Marasmiaceae</taxon>
        <taxon>Marasmius</taxon>
    </lineage>
</organism>
<feature type="transmembrane region" description="Helical" evidence="1">
    <location>
        <begin position="72"/>
        <end position="95"/>
    </location>
</feature>
<keyword evidence="3" id="KW-1185">Reference proteome</keyword>
<feature type="transmembrane region" description="Helical" evidence="1">
    <location>
        <begin position="477"/>
        <end position="500"/>
    </location>
</feature>
<comment type="caution">
    <text evidence="2">The sequence shown here is derived from an EMBL/GenBank/DDBJ whole genome shotgun (WGS) entry which is preliminary data.</text>
</comment>
<evidence type="ECO:0000313" key="2">
    <source>
        <dbReference type="EMBL" id="KAL0572127.1"/>
    </source>
</evidence>
<name>A0ABR3FA23_9AGAR</name>
<reference evidence="2 3" key="1">
    <citation type="submission" date="2024-02" db="EMBL/GenBank/DDBJ databases">
        <title>A draft genome for the cacao thread blight pathogen Marasmius crinis-equi.</title>
        <authorList>
            <person name="Cohen S.P."/>
            <person name="Baruah I.K."/>
            <person name="Amoako-Attah I."/>
            <person name="Bukari Y."/>
            <person name="Meinhardt L.W."/>
            <person name="Bailey B.A."/>
        </authorList>
    </citation>
    <scope>NUCLEOTIDE SEQUENCE [LARGE SCALE GENOMIC DNA]</scope>
    <source>
        <strain evidence="2 3">GH-76</strain>
    </source>
</reference>
<keyword evidence="1" id="KW-0472">Membrane</keyword>
<accession>A0ABR3FA23</accession>
<keyword evidence="1" id="KW-0812">Transmembrane</keyword>
<feature type="transmembrane region" description="Helical" evidence="1">
    <location>
        <begin position="31"/>
        <end position="52"/>
    </location>
</feature>
<evidence type="ECO:0000313" key="3">
    <source>
        <dbReference type="Proteomes" id="UP001465976"/>
    </source>
</evidence>
<protein>
    <submittedName>
        <fullName evidence="2">Uncharacterized protein</fullName>
    </submittedName>
</protein>
<feature type="transmembrane region" description="Helical" evidence="1">
    <location>
        <begin position="145"/>
        <end position="164"/>
    </location>
</feature>
<dbReference type="EMBL" id="JBAHYK010000669">
    <property type="protein sequence ID" value="KAL0572127.1"/>
    <property type="molecule type" value="Genomic_DNA"/>
</dbReference>
<dbReference type="Proteomes" id="UP001465976">
    <property type="component" value="Unassembled WGS sequence"/>
</dbReference>
<keyword evidence="1" id="KW-1133">Transmembrane helix</keyword>
<gene>
    <name evidence="2" type="ORF">V5O48_009840</name>
</gene>
<sequence length="563" mass="61784">MKPSYRQIPLASAECKDDTGKPEQQIHPLSLILLILWAVFTVGLLCLLEVAVAHGPGSAEEANNFHPPWALITLPTILLTVFTQAHVPITAFHLARIAVSALQNPNTTPNSWAELFWMADQEWTGPVGIIKTTLISIRSRTRASCIYILFATTSTVALVIPVLLSQAYQVQQVLITASREIHPNTVLFGSITGLEAPVGLASWETGFSVTDMYNTSLFTPMDQPRNTTVRPQDFFFASDIGNANVTLPGFRLHGDCRPLNVPNPIFSGDNLTVQMDIYQEYCSQLGHDASNITFGANFTAGDDAKLTLFMCDSLEGTESLSVLEMGIFLYQYYSTPSAISPVKTHGLIQCNSTLSAGTASLSGVDHTYTHFTQQNVTIPYPLYDFAESLFTLPTNFGTNPMMIDNDALVFRALGFEPHPPYSDTLPNPPSPLTISEGLWSAISHNVGSLANFSKKPNRIFNASVPVNITIYTRNTPYAVAAHVMLILWLTLLAVATVGSYRRTFSPSLNSYVAAGLIHRERFLLEDVPIGAAGDNDRLKTPFKPMGLCSEMELEQELKRCRTT</sequence>
<proteinExistence type="predicted"/>
<evidence type="ECO:0000256" key="1">
    <source>
        <dbReference type="SAM" id="Phobius"/>
    </source>
</evidence>